<dbReference type="EMBL" id="CP082781">
    <property type="protein sequence ID" value="UGS25044.1"/>
    <property type="molecule type" value="Genomic_DNA"/>
</dbReference>
<organism evidence="4 5">
    <name type="scientific">Microbacterium resistens</name>
    <dbReference type="NCBI Taxonomy" id="156977"/>
    <lineage>
        <taxon>Bacteria</taxon>
        <taxon>Bacillati</taxon>
        <taxon>Actinomycetota</taxon>
        <taxon>Actinomycetes</taxon>
        <taxon>Micrococcales</taxon>
        <taxon>Microbacteriaceae</taxon>
        <taxon>Microbacterium</taxon>
    </lineage>
</organism>
<dbReference type="Proteomes" id="UP001199642">
    <property type="component" value="Chromosome"/>
</dbReference>
<reference evidence="4 5" key="1">
    <citation type="submission" date="2023-01" db="EMBL/GenBank/DDBJ databases">
        <title>Characterization of estradiol degrading bacteria Microbacterium sp. MZT7 and reveal degrading genes through genome analysis.</title>
        <authorList>
            <person name="Hao P."/>
            <person name="Gao Y."/>
        </authorList>
    </citation>
    <scope>NUCLEOTIDE SEQUENCE [LARGE SCALE GENOMIC DNA]</scope>
    <source>
        <strain evidence="4 5">MZT7</strain>
    </source>
</reference>
<keyword evidence="1 2" id="KW-0238">DNA-binding</keyword>
<evidence type="ECO:0000256" key="1">
    <source>
        <dbReference type="ARBA" id="ARBA00023125"/>
    </source>
</evidence>
<dbReference type="PRINTS" id="PR00455">
    <property type="entry name" value="HTHTETR"/>
</dbReference>
<feature type="domain" description="HTH tetR-type" evidence="3">
    <location>
        <begin position="10"/>
        <end position="70"/>
    </location>
</feature>
<sequence>MSTTSTRSRENTRARLLDAAAQVFAESGLDGATVEAVCERAGFTRGAFYSNFESKDELFLMLAGTVGNERLRAVRDRVAEMTASGVLDEGCDVTQLVQQVMDTGNDDRLGVMLLSEIRIHALRDEAFGRAYLQQEQEMVDGIARIISDIVESGTMTLRVSPGDAARMLMIAWEGWTVRGAMAGLDAERLRRGASTELGAVVELLLGDDCPAADR</sequence>
<dbReference type="PANTHER" id="PTHR30055">
    <property type="entry name" value="HTH-TYPE TRANSCRIPTIONAL REGULATOR RUTR"/>
    <property type="match status" value="1"/>
</dbReference>
<protein>
    <submittedName>
        <fullName evidence="4">TetR/AcrR family transcriptional regulator</fullName>
    </submittedName>
</protein>
<keyword evidence="5" id="KW-1185">Reference proteome</keyword>
<gene>
    <name evidence="4" type="ORF">K8F61_10025</name>
</gene>
<evidence type="ECO:0000313" key="4">
    <source>
        <dbReference type="EMBL" id="UGS25044.1"/>
    </source>
</evidence>
<dbReference type="PROSITE" id="PS50977">
    <property type="entry name" value="HTH_TETR_2"/>
    <property type="match status" value="1"/>
</dbReference>
<dbReference type="SUPFAM" id="SSF46689">
    <property type="entry name" value="Homeodomain-like"/>
    <property type="match status" value="1"/>
</dbReference>
<dbReference type="InterPro" id="IPR009057">
    <property type="entry name" value="Homeodomain-like_sf"/>
</dbReference>
<dbReference type="PANTHER" id="PTHR30055:SF241">
    <property type="entry name" value="TRANSCRIPTIONAL REGULATORY PROTEIN"/>
    <property type="match status" value="1"/>
</dbReference>
<accession>A0ABY3RMK2</accession>
<dbReference type="Gene3D" id="1.10.357.10">
    <property type="entry name" value="Tetracycline Repressor, domain 2"/>
    <property type="match status" value="1"/>
</dbReference>
<dbReference type="InterPro" id="IPR036271">
    <property type="entry name" value="Tet_transcr_reg_TetR-rel_C_sf"/>
</dbReference>
<dbReference type="InterPro" id="IPR050109">
    <property type="entry name" value="HTH-type_TetR-like_transc_reg"/>
</dbReference>
<feature type="DNA-binding region" description="H-T-H motif" evidence="2">
    <location>
        <begin position="33"/>
        <end position="52"/>
    </location>
</feature>
<proteinExistence type="predicted"/>
<evidence type="ECO:0000256" key="2">
    <source>
        <dbReference type="PROSITE-ProRule" id="PRU00335"/>
    </source>
</evidence>
<dbReference type="Pfam" id="PF00440">
    <property type="entry name" value="TetR_N"/>
    <property type="match status" value="1"/>
</dbReference>
<evidence type="ECO:0000313" key="5">
    <source>
        <dbReference type="Proteomes" id="UP001199642"/>
    </source>
</evidence>
<dbReference type="SUPFAM" id="SSF48498">
    <property type="entry name" value="Tetracyclin repressor-like, C-terminal domain"/>
    <property type="match status" value="1"/>
</dbReference>
<evidence type="ECO:0000259" key="3">
    <source>
        <dbReference type="PROSITE" id="PS50977"/>
    </source>
</evidence>
<dbReference type="RefSeq" id="WP_231818898.1">
    <property type="nucleotide sequence ID" value="NZ_CP082781.1"/>
</dbReference>
<name>A0ABY3RMK2_9MICO</name>
<dbReference type="InterPro" id="IPR001647">
    <property type="entry name" value="HTH_TetR"/>
</dbReference>